<evidence type="ECO:0000313" key="3">
    <source>
        <dbReference type="EMBL" id="OQR76245.1"/>
    </source>
</evidence>
<feature type="region of interest" description="Disordered" evidence="1">
    <location>
        <begin position="69"/>
        <end position="117"/>
    </location>
</feature>
<keyword evidence="4" id="KW-1185">Reference proteome</keyword>
<protein>
    <submittedName>
        <fullName evidence="3">Uncharacterized protein</fullName>
    </submittedName>
</protein>
<comment type="caution">
    <text evidence="3">The sequence shown here is derived from an EMBL/GenBank/DDBJ whole genome shotgun (WGS) entry which is preliminary data.</text>
</comment>
<dbReference type="AlphaFoldDB" id="A0A1V9XRY1"/>
<feature type="transmembrane region" description="Helical" evidence="2">
    <location>
        <begin position="12"/>
        <end position="31"/>
    </location>
</feature>
<evidence type="ECO:0000256" key="1">
    <source>
        <dbReference type="SAM" id="MobiDB-lite"/>
    </source>
</evidence>
<accession>A0A1V9XRY1</accession>
<keyword evidence="2" id="KW-1133">Transmembrane helix</keyword>
<evidence type="ECO:0000256" key="2">
    <source>
        <dbReference type="SAM" id="Phobius"/>
    </source>
</evidence>
<dbReference type="Proteomes" id="UP000192247">
    <property type="component" value="Unassembled WGS sequence"/>
</dbReference>
<reference evidence="3 4" key="1">
    <citation type="journal article" date="2017" name="Gigascience">
        <title>Draft genome of the honey bee ectoparasitic mite, Tropilaelaps mercedesae, is shaped by the parasitic life history.</title>
        <authorList>
            <person name="Dong X."/>
            <person name="Armstrong S.D."/>
            <person name="Xia D."/>
            <person name="Makepeace B.L."/>
            <person name="Darby A.C."/>
            <person name="Kadowaki T."/>
        </authorList>
    </citation>
    <scope>NUCLEOTIDE SEQUENCE [LARGE SCALE GENOMIC DNA]</scope>
    <source>
        <strain evidence="3">Wuxi-XJTLU</strain>
    </source>
</reference>
<dbReference type="InParanoid" id="A0A1V9XRY1"/>
<sequence>MEAERWRGQLRLLAACVAVAASVSYGSHLFFERRRRDVLKQLVDTQLRLKHELDALRVQIEQLSPPHGSICASTSLETGRAPPRRIGPRPDNAEVLRSNGPRRLTHRGHSSKPLDAGLVKSDDEEFFEFSEC</sequence>
<evidence type="ECO:0000313" key="4">
    <source>
        <dbReference type="Proteomes" id="UP000192247"/>
    </source>
</evidence>
<keyword evidence="2" id="KW-0812">Transmembrane</keyword>
<name>A0A1V9XRY1_9ACAR</name>
<dbReference type="EMBL" id="MNPL01005105">
    <property type="protein sequence ID" value="OQR76245.1"/>
    <property type="molecule type" value="Genomic_DNA"/>
</dbReference>
<proteinExistence type="predicted"/>
<gene>
    <name evidence="3" type="ORF">BIW11_07903</name>
</gene>
<keyword evidence="2" id="KW-0472">Membrane</keyword>
<organism evidence="3 4">
    <name type="scientific">Tropilaelaps mercedesae</name>
    <dbReference type="NCBI Taxonomy" id="418985"/>
    <lineage>
        <taxon>Eukaryota</taxon>
        <taxon>Metazoa</taxon>
        <taxon>Ecdysozoa</taxon>
        <taxon>Arthropoda</taxon>
        <taxon>Chelicerata</taxon>
        <taxon>Arachnida</taxon>
        <taxon>Acari</taxon>
        <taxon>Parasitiformes</taxon>
        <taxon>Mesostigmata</taxon>
        <taxon>Gamasina</taxon>
        <taxon>Dermanyssoidea</taxon>
        <taxon>Laelapidae</taxon>
        <taxon>Tropilaelaps</taxon>
    </lineage>
</organism>